<protein>
    <submittedName>
        <fullName evidence="1">Uncharacterized protein</fullName>
    </submittedName>
</protein>
<reference evidence="1 2" key="1">
    <citation type="submission" date="2020-08" db="EMBL/GenBank/DDBJ databases">
        <title>Genomic Encyclopedia of Type Strains, Phase IV (KMG-IV): sequencing the most valuable type-strain genomes for metagenomic binning, comparative biology and taxonomic classification.</title>
        <authorList>
            <person name="Goeker M."/>
        </authorList>
    </citation>
    <scope>NUCLEOTIDE SEQUENCE [LARGE SCALE GENOMIC DNA]</scope>
    <source>
        <strain evidence="1 2">DSM 103733</strain>
    </source>
</reference>
<organism evidence="1 2">
    <name type="scientific">Silvibacterium bohemicum</name>
    <dbReference type="NCBI Taxonomy" id="1577686"/>
    <lineage>
        <taxon>Bacteria</taxon>
        <taxon>Pseudomonadati</taxon>
        <taxon>Acidobacteriota</taxon>
        <taxon>Terriglobia</taxon>
        <taxon>Terriglobales</taxon>
        <taxon>Acidobacteriaceae</taxon>
        <taxon>Silvibacterium</taxon>
    </lineage>
</organism>
<proteinExistence type="predicted"/>
<dbReference type="Proteomes" id="UP000538666">
    <property type="component" value="Unassembled WGS sequence"/>
</dbReference>
<evidence type="ECO:0000313" key="2">
    <source>
        <dbReference type="Proteomes" id="UP000538666"/>
    </source>
</evidence>
<keyword evidence="2" id="KW-1185">Reference proteome</keyword>
<dbReference type="AlphaFoldDB" id="A0A841JW94"/>
<name>A0A841JW94_9BACT</name>
<comment type="caution">
    <text evidence="1">The sequence shown here is derived from an EMBL/GenBank/DDBJ whole genome shotgun (WGS) entry which is preliminary data.</text>
</comment>
<dbReference type="EMBL" id="JACHEK010000005">
    <property type="protein sequence ID" value="MBB6144727.1"/>
    <property type="molecule type" value="Genomic_DNA"/>
</dbReference>
<evidence type="ECO:0000313" key="1">
    <source>
        <dbReference type="EMBL" id="MBB6144727.1"/>
    </source>
</evidence>
<accession>A0A841JW94</accession>
<sequence length="98" mass="10525">MSVEGLSLAGTDTRERAIGVIPSCWSELSSRCCSIALMLPDRSFAISWQTISRRTRSDPNNTSGGTCLDTSFQMAACSGLKYFGAAPSFLVGFGSYLR</sequence>
<gene>
    <name evidence="1" type="ORF">HNQ77_002683</name>
</gene>